<keyword evidence="1" id="KW-1133">Transmembrane helix</keyword>
<evidence type="ECO:0000313" key="3">
    <source>
        <dbReference type="Proteomes" id="UP001223420"/>
    </source>
</evidence>
<organism evidence="2 3">
    <name type="scientific">Methylobacterium brachiatum</name>
    <dbReference type="NCBI Taxonomy" id="269660"/>
    <lineage>
        <taxon>Bacteria</taxon>
        <taxon>Pseudomonadati</taxon>
        <taxon>Pseudomonadota</taxon>
        <taxon>Alphaproteobacteria</taxon>
        <taxon>Hyphomicrobiales</taxon>
        <taxon>Methylobacteriaceae</taxon>
        <taxon>Methylobacterium</taxon>
    </lineage>
</organism>
<gene>
    <name evidence="2" type="ORF">QO001_006568</name>
</gene>
<dbReference type="Proteomes" id="UP001223420">
    <property type="component" value="Unassembled WGS sequence"/>
</dbReference>
<keyword evidence="1" id="KW-0812">Transmembrane</keyword>
<proteinExistence type="predicted"/>
<sequence length="45" mass="4620">MIVFELNNQQIALPALLLMTVISLALGLAITPDGAVTDGCGTSYA</sequence>
<reference evidence="2" key="1">
    <citation type="submission" date="2023-07" db="EMBL/GenBank/DDBJ databases">
        <title>Genomic Encyclopedia of Type Strains, Phase IV (KMG-IV): sequencing the most valuable type-strain genomes for metagenomic binning, comparative biology and taxonomic classification.</title>
        <authorList>
            <person name="Goeker M."/>
        </authorList>
    </citation>
    <scope>NUCLEOTIDE SEQUENCE</scope>
    <source>
        <strain evidence="2">DSM 19569</strain>
    </source>
</reference>
<name>A0AAJ1TZU6_9HYPH</name>
<evidence type="ECO:0000313" key="2">
    <source>
        <dbReference type="EMBL" id="MDQ0547609.1"/>
    </source>
</evidence>
<evidence type="ECO:0000256" key="1">
    <source>
        <dbReference type="SAM" id="Phobius"/>
    </source>
</evidence>
<dbReference type="RefSeq" id="WP_230368547.1">
    <property type="nucleotide sequence ID" value="NZ_JAJALK010000035.1"/>
</dbReference>
<dbReference type="AlphaFoldDB" id="A0AAJ1TZU6"/>
<keyword evidence="1" id="KW-0472">Membrane</keyword>
<accession>A0AAJ1TZU6</accession>
<feature type="transmembrane region" description="Helical" evidence="1">
    <location>
        <begin position="12"/>
        <end position="30"/>
    </location>
</feature>
<dbReference type="EMBL" id="JAUSWL010000032">
    <property type="protein sequence ID" value="MDQ0547609.1"/>
    <property type="molecule type" value="Genomic_DNA"/>
</dbReference>
<protein>
    <submittedName>
        <fullName evidence="2">Uncharacterized protein</fullName>
    </submittedName>
</protein>
<comment type="caution">
    <text evidence="2">The sequence shown here is derived from an EMBL/GenBank/DDBJ whole genome shotgun (WGS) entry which is preliminary data.</text>
</comment>